<keyword evidence="1" id="KW-0732">Signal</keyword>
<dbReference type="OrthoDB" id="615576at2"/>
<name>A0A238W5T2_9FLAO</name>
<sequence>MKNFTFTLLAVLLLSATTHSQKMFWTSYFGGENSNGAIIQYDLVTDQLSTKFSLEGSPINGADVFLNTDSWEHPGALMKAQDGFYYGVTTLASIGTTNLDFASSNLAENNANGVLFKIDPSNYNIKILHVFEGRNEFISGNRVKVATDAYENNLSMPVYAPIEVSPGVFYGLTEEGGTSDRGGIYKFEVATGTYSHIASFDKAVHGEGVHSPLVAGDGDNLYGVLKTLNGNNNGYLYKINKATNQLNFVKDLSDATQGILWVINNPRGSLVYNSSLNLLVGVKDRFDENSNWGGGCYAYNITTDKVENRFTITFGDLSVLGSNAVGIVRGANAKYYIITMSSGALDNGTIIEYDFTANVPLKVHDFPAQGANNNRPSGEGLQVIGSKIYGFYQTSGDNGKNAMWSFDYVNQAFNSFLPSNENTFGTGIITSFLFDNGSIIGSSMFGGLGDVGSIFEYNTISQAVTIKKSNQAPKGRNLVGGVYIQDNSLWAITNKGGENATEFYETGGYVKLDLVSDQSEFLGQKFTGSFRNFQQAFQFSGVDVANNKLYQIVDVHQSLARSKTFVQQDLITNQKITLKTIDDAFNTSPIYLAGKVYYGSGTNIEVFNTSTGQFETPSTIAAETANGWVKGGLIKASNNKFYGYPLI</sequence>
<feature type="chain" id="PRO_5013280399" evidence="1">
    <location>
        <begin position="21"/>
        <end position="647"/>
    </location>
</feature>
<dbReference type="InterPro" id="IPR022519">
    <property type="entry name" value="Gloeo/Verruco_rpt"/>
</dbReference>
<proteinExistence type="predicted"/>
<dbReference type="SUPFAM" id="SSF69304">
    <property type="entry name" value="Tricorn protease N-terminal domain"/>
    <property type="match status" value="1"/>
</dbReference>
<dbReference type="AlphaFoldDB" id="A0A238W5T2"/>
<dbReference type="Proteomes" id="UP000198384">
    <property type="component" value="Unassembled WGS sequence"/>
</dbReference>
<gene>
    <name evidence="2" type="ORF">SAMN06265371_102438</name>
</gene>
<evidence type="ECO:0000313" key="3">
    <source>
        <dbReference type="Proteomes" id="UP000198384"/>
    </source>
</evidence>
<feature type="signal peptide" evidence="1">
    <location>
        <begin position="1"/>
        <end position="20"/>
    </location>
</feature>
<keyword evidence="3" id="KW-1185">Reference proteome</keyword>
<dbReference type="RefSeq" id="WP_089380612.1">
    <property type="nucleotide sequence ID" value="NZ_FZNT01000002.1"/>
</dbReference>
<protein>
    <submittedName>
        <fullName evidence="2">Gloeo_Verruco repeat-containing protein</fullName>
    </submittedName>
</protein>
<evidence type="ECO:0000313" key="2">
    <source>
        <dbReference type="EMBL" id="SNR41674.1"/>
    </source>
</evidence>
<dbReference type="EMBL" id="FZNT01000002">
    <property type="protein sequence ID" value="SNR41674.1"/>
    <property type="molecule type" value="Genomic_DNA"/>
</dbReference>
<evidence type="ECO:0000256" key="1">
    <source>
        <dbReference type="SAM" id="SignalP"/>
    </source>
</evidence>
<organism evidence="2 3">
    <name type="scientific">Lutibacter agarilyticus</name>
    <dbReference type="NCBI Taxonomy" id="1109740"/>
    <lineage>
        <taxon>Bacteria</taxon>
        <taxon>Pseudomonadati</taxon>
        <taxon>Bacteroidota</taxon>
        <taxon>Flavobacteriia</taxon>
        <taxon>Flavobacteriales</taxon>
        <taxon>Flavobacteriaceae</taxon>
        <taxon>Lutibacter</taxon>
    </lineage>
</organism>
<reference evidence="2 3" key="1">
    <citation type="submission" date="2017-06" db="EMBL/GenBank/DDBJ databases">
        <authorList>
            <person name="Kim H.J."/>
            <person name="Triplett B.A."/>
        </authorList>
    </citation>
    <scope>NUCLEOTIDE SEQUENCE [LARGE SCALE GENOMIC DNA]</scope>
    <source>
        <strain evidence="2 3">DSM 29150</strain>
    </source>
</reference>
<dbReference type="NCBIfam" id="TIGR03803">
    <property type="entry name" value="Gloeo_Verruco"/>
    <property type="match status" value="1"/>
</dbReference>
<accession>A0A238W5T2</accession>